<dbReference type="AlphaFoldDB" id="A0AAD5JL73"/>
<keyword evidence="2" id="KW-1185">Reference proteome</keyword>
<comment type="caution">
    <text evidence="1">The sequence shown here is derived from an EMBL/GenBank/DDBJ whole genome shotgun (WGS) entry which is preliminary data.</text>
</comment>
<dbReference type="EMBL" id="JAIXMP010000081">
    <property type="protein sequence ID" value="KAI9243226.1"/>
    <property type="molecule type" value="Genomic_DNA"/>
</dbReference>
<feature type="non-terminal residue" evidence="1">
    <location>
        <position position="55"/>
    </location>
</feature>
<proteinExistence type="predicted"/>
<name>A0AAD5JL73_9FUNG</name>
<organism evidence="1 2">
    <name type="scientific">Phascolomyces articulosus</name>
    <dbReference type="NCBI Taxonomy" id="60185"/>
    <lineage>
        <taxon>Eukaryota</taxon>
        <taxon>Fungi</taxon>
        <taxon>Fungi incertae sedis</taxon>
        <taxon>Mucoromycota</taxon>
        <taxon>Mucoromycotina</taxon>
        <taxon>Mucoromycetes</taxon>
        <taxon>Mucorales</taxon>
        <taxon>Lichtheimiaceae</taxon>
        <taxon>Phascolomyces</taxon>
    </lineage>
</organism>
<reference evidence="1" key="2">
    <citation type="submission" date="2023-02" db="EMBL/GenBank/DDBJ databases">
        <authorList>
            <consortium name="DOE Joint Genome Institute"/>
            <person name="Mondo S.J."/>
            <person name="Chang Y."/>
            <person name="Wang Y."/>
            <person name="Ahrendt S."/>
            <person name="Andreopoulos W."/>
            <person name="Barry K."/>
            <person name="Beard J."/>
            <person name="Benny G.L."/>
            <person name="Blankenship S."/>
            <person name="Bonito G."/>
            <person name="Cuomo C."/>
            <person name="Desiro A."/>
            <person name="Gervers K.A."/>
            <person name="Hundley H."/>
            <person name="Kuo A."/>
            <person name="LaButti K."/>
            <person name="Lang B.F."/>
            <person name="Lipzen A."/>
            <person name="O'Donnell K."/>
            <person name="Pangilinan J."/>
            <person name="Reynolds N."/>
            <person name="Sandor L."/>
            <person name="Smith M.W."/>
            <person name="Tsang A."/>
            <person name="Grigoriev I.V."/>
            <person name="Stajich J.E."/>
            <person name="Spatafora J.W."/>
        </authorList>
    </citation>
    <scope>NUCLEOTIDE SEQUENCE</scope>
    <source>
        <strain evidence="1">RSA 2281</strain>
    </source>
</reference>
<evidence type="ECO:0000313" key="1">
    <source>
        <dbReference type="EMBL" id="KAI9243226.1"/>
    </source>
</evidence>
<dbReference type="Proteomes" id="UP001209540">
    <property type="component" value="Unassembled WGS sequence"/>
</dbReference>
<protein>
    <submittedName>
        <fullName evidence="1">Uncharacterized protein</fullName>
    </submittedName>
</protein>
<gene>
    <name evidence="1" type="ORF">BDA99DRAFT_530784</name>
</gene>
<sequence length="55" mass="6748">MILQPVYIENAPGYKYITIPFRIYKLLQFCNYTDPILINYFFFLNQTQFIFPLFI</sequence>
<accession>A0AAD5JL73</accession>
<reference evidence="1" key="1">
    <citation type="journal article" date="2022" name="IScience">
        <title>Evolution of zygomycete secretomes and the origins of terrestrial fungal ecologies.</title>
        <authorList>
            <person name="Chang Y."/>
            <person name="Wang Y."/>
            <person name="Mondo S."/>
            <person name="Ahrendt S."/>
            <person name="Andreopoulos W."/>
            <person name="Barry K."/>
            <person name="Beard J."/>
            <person name="Benny G.L."/>
            <person name="Blankenship S."/>
            <person name="Bonito G."/>
            <person name="Cuomo C."/>
            <person name="Desiro A."/>
            <person name="Gervers K.A."/>
            <person name="Hundley H."/>
            <person name="Kuo A."/>
            <person name="LaButti K."/>
            <person name="Lang B.F."/>
            <person name="Lipzen A."/>
            <person name="O'Donnell K."/>
            <person name="Pangilinan J."/>
            <person name="Reynolds N."/>
            <person name="Sandor L."/>
            <person name="Smith M.E."/>
            <person name="Tsang A."/>
            <person name="Grigoriev I.V."/>
            <person name="Stajich J.E."/>
            <person name="Spatafora J.W."/>
        </authorList>
    </citation>
    <scope>NUCLEOTIDE SEQUENCE</scope>
    <source>
        <strain evidence="1">RSA 2281</strain>
    </source>
</reference>
<evidence type="ECO:0000313" key="2">
    <source>
        <dbReference type="Proteomes" id="UP001209540"/>
    </source>
</evidence>